<evidence type="ECO:0000313" key="5">
    <source>
        <dbReference type="EMBL" id="GAI17423.1"/>
    </source>
</evidence>
<protein>
    <recommendedName>
        <fullName evidence="4">DNA methylase N-4/N-6 domain-containing protein</fullName>
    </recommendedName>
</protein>
<proteinExistence type="inferred from homology"/>
<feature type="non-terminal residue" evidence="5">
    <location>
        <position position="173"/>
    </location>
</feature>
<evidence type="ECO:0000256" key="1">
    <source>
        <dbReference type="ARBA" id="ARBA00006594"/>
    </source>
</evidence>
<dbReference type="InterPro" id="IPR002941">
    <property type="entry name" value="DNA_methylase_N4/N6"/>
</dbReference>
<reference evidence="5" key="1">
    <citation type="journal article" date="2014" name="Front. Microbiol.">
        <title>High frequency of phylogenetically diverse reductive dehalogenase-homologous genes in deep subseafloor sedimentary metagenomes.</title>
        <authorList>
            <person name="Kawai M."/>
            <person name="Futagami T."/>
            <person name="Toyoda A."/>
            <person name="Takaki Y."/>
            <person name="Nishi S."/>
            <person name="Hori S."/>
            <person name="Arai W."/>
            <person name="Tsubouchi T."/>
            <person name="Morono Y."/>
            <person name="Uchiyama I."/>
            <person name="Ito T."/>
            <person name="Fujiyama A."/>
            <person name="Inagaki F."/>
            <person name="Takami H."/>
        </authorList>
    </citation>
    <scope>NUCLEOTIDE SEQUENCE</scope>
    <source>
        <strain evidence="5">Expedition CK06-06</strain>
    </source>
</reference>
<dbReference type="SUPFAM" id="SSF53335">
    <property type="entry name" value="S-adenosyl-L-methionine-dependent methyltransferases"/>
    <property type="match status" value="1"/>
</dbReference>
<dbReference type="PROSITE" id="PS00092">
    <property type="entry name" value="N6_MTASE"/>
    <property type="match status" value="1"/>
</dbReference>
<dbReference type="CDD" id="cd02440">
    <property type="entry name" value="AdoMet_MTases"/>
    <property type="match status" value="1"/>
</dbReference>
<comment type="similarity">
    <text evidence="1">Belongs to the N(4)/N(6)-methyltransferase family.</text>
</comment>
<sequence length="173" mass="20602">MKTTHKIICGDCIEELKKISDGSMDLIITDPPFNIGKDYGKYKDKLSKEKYIEWCKEWLIECIRVLKERGTLYLFNYPENNAYLMPFLDKRLTFKRWMTWHYPTNTGVSPTNFTRTQHSILFYIKGEKPKVFNKEEIAVPYKNPEDKRIKELMKNGSNGRTPYDVFHFNIVKN</sequence>
<feature type="domain" description="DNA methylase N-4/N-6" evidence="4">
    <location>
        <begin position="25"/>
        <end position="171"/>
    </location>
</feature>
<keyword evidence="3" id="KW-0808">Transferase</keyword>
<evidence type="ECO:0000256" key="3">
    <source>
        <dbReference type="ARBA" id="ARBA00022679"/>
    </source>
</evidence>
<dbReference type="InterPro" id="IPR001091">
    <property type="entry name" value="RM_Methyltransferase"/>
</dbReference>
<name>X1LE91_9ZZZZ</name>
<dbReference type="Gene3D" id="3.40.50.150">
    <property type="entry name" value="Vaccinia Virus protein VP39"/>
    <property type="match status" value="1"/>
</dbReference>
<dbReference type="Pfam" id="PF01555">
    <property type="entry name" value="N6_N4_Mtase"/>
    <property type="match status" value="1"/>
</dbReference>
<gene>
    <name evidence="5" type="ORF">S06H3_09724</name>
</gene>
<dbReference type="GO" id="GO:0032259">
    <property type="term" value="P:methylation"/>
    <property type="evidence" value="ECO:0007669"/>
    <property type="project" value="UniProtKB-KW"/>
</dbReference>
<dbReference type="PRINTS" id="PR00508">
    <property type="entry name" value="S21N4MTFRASE"/>
</dbReference>
<dbReference type="GO" id="GO:0003677">
    <property type="term" value="F:DNA binding"/>
    <property type="evidence" value="ECO:0007669"/>
    <property type="project" value="InterPro"/>
</dbReference>
<evidence type="ECO:0000256" key="2">
    <source>
        <dbReference type="ARBA" id="ARBA00022603"/>
    </source>
</evidence>
<dbReference type="AlphaFoldDB" id="X1LE91"/>
<dbReference type="GO" id="GO:0008170">
    <property type="term" value="F:N-methyltransferase activity"/>
    <property type="evidence" value="ECO:0007669"/>
    <property type="project" value="InterPro"/>
</dbReference>
<keyword evidence="2" id="KW-0489">Methyltransferase</keyword>
<organism evidence="5">
    <name type="scientific">marine sediment metagenome</name>
    <dbReference type="NCBI Taxonomy" id="412755"/>
    <lineage>
        <taxon>unclassified sequences</taxon>
        <taxon>metagenomes</taxon>
        <taxon>ecological metagenomes</taxon>
    </lineage>
</organism>
<evidence type="ECO:0000259" key="4">
    <source>
        <dbReference type="Pfam" id="PF01555"/>
    </source>
</evidence>
<dbReference type="InterPro" id="IPR029063">
    <property type="entry name" value="SAM-dependent_MTases_sf"/>
</dbReference>
<accession>X1LE91</accession>
<dbReference type="EMBL" id="BARV01004346">
    <property type="protein sequence ID" value="GAI17423.1"/>
    <property type="molecule type" value="Genomic_DNA"/>
</dbReference>
<dbReference type="InterPro" id="IPR002052">
    <property type="entry name" value="DNA_methylase_N6_adenine_CS"/>
</dbReference>
<comment type="caution">
    <text evidence="5">The sequence shown here is derived from an EMBL/GenBank/DDBJ whole genome shotgun (WGS) entry which is preliminary data.</text>
</comment>